<dbReference type="PATRIC" id="fig|445710.3.peg.3753"/>
<keyword evidence="6" id="KW-0444">Lipid biosynthesis</keyword>
<dbReference type="KEGG" id="dtx:ATSB10_37550"/>
<evidence type="ECO:0000256" key="1">
    <source>
        <dbReference type="ARBA" id="ARBA00000287"/>
    </source>
</evidence>
<dbReference type="STRING" id="445710.ATSB10_37550"/>
<dbReference type="InterPro" id="IPR043130">
    <property type="entry name" value="CDP-OH_PTrfase_TM_dom"/>
</dbReference>
<keyword evidence="11 16" id="KW-0472">Membrane</keyword>
<feature type="transmembrane region" description="Helical" evidence="16">
    <location>
        <begin position="179"/>
        <end position="201"/>
    </location>
</feature>
<keyword evidence="12" id="KW-0594">Phospholipid biosynthesis</keyword>
<evidence type="ECO:0000256" key="4">
    <source>
        <dbReference type="ARBA" id="ARBA00013174"/>
    </source>
</evidence>
<dbReference type="InterPro" id="IPR004533">
    <property type="entry name" value="CDP-diaglyc--ser_O-PTrfase"/>
</dbReference>
<comment type="subcellular location">
    <subcellularLocation>
        <location evidence="2">Endomembrane system</location>
        <topology evidence="2">Multi-pass membrane protein</topology>
    </subcellularLocation>
</comment>
<feature type="transmembrane region" description="Helical" evidence="16">
    <location>
        <begin position="213"/>
        <end position="235"/>
    </location>
</feature>
<dbReference type="GO" id="GO:0012505">
    <property type="term" value="C:endomembrane system"/>
    <property type="evidence" value="ECO:0007669"/>
    <property type="project" value="UniProtKB-SubCell"/>
</dbReference>
<evidence type="ECO:0000256" key="9">
    <source>
        <dbReference type="ARBA" id="ARBA00022989"/>
    </source>
</evidence>
<gene>
    <name evidence="17" type="ORF">ATSB10_37550</name>
</gene>
<dbReference type="Pfam" id="PF01066">
    <property type="entry name" value="CDP-OH_P_transf"/>
    <property type="match status" value="1"/>
</dbReference>
<dbReference type="AlphaFoldDB" id="A0A161J851"/>
<feature type="transmembrane region" description="Helical" evidence="16">
    <location>
        <begin position="241"/>
        <end position="259"/>
    </location>
</feature>
<dbReference type="Proteomes" id="UP000077255">
    <property type="component" value="Chromosome"/>
</dbReference>
<dbReference type="InterPro" id="IPR000462">
    <property type="entry name" value="CDP-OH_P_trans"/>
</dbReference>
<evidence type="ECO:0000256" key="12">
    <source>
        <dbReference type="ARBA" id="ARBA00023209"/>
    </source>
</evidence>
<dbReference type="PROSITE" id="PS00379">
    <property type="entry name" value="CDP_ALCOHOL_P_TRANSF"/>
    <property type="match status" value="1"/>
</dbReference>
<keyword evidence="18" id="KW-1185">Reference proteome</keyword>
<dbReference type="PANTHER" id="PTHR14269:SF61">
    <property type="entry name" value="CDP-DIACYLGLYCEROL--SERINE O-PHOSPHATIDYLTRANSFERASE"/>
    <property type="match status" value="1"/>
</dbReference>
<sequence>MFYNARQLPLDRSMNPDTPVRRPRHRGIYLLPNLFTTAAMFSGFYAIVASIGGRYTEAAIAVFVAALLDGLDGRVARMTHTQSEFGVQYDSLSDLVSFGLAPALVMYTWSLSALREYGPMWGKVGWAAAFIYAACGALRLARFNTQVAVVDKRYFQGLASPSAAAVCMSFVWTMEKTGIAGSTLCFVTPVLAMVTGLLMVSRFRYFSFKSLPWTAGEGVSFVWMVVAVLVLVLLAIDPPRLLLAVFSAYLLSGPVLTLWGRATHRRVRRGT</sequence>
<dbReference type="GO" id="GO:0003882">
    <property type="term" value="F:CDP-diacylglycerol-serine O-phosphatidyltransferase activity"/>
    <property type="evidence" value="ECO:0007669"/>
    <property type="project" value="UniProtKB-EC"/>
</dbReference>
<feature type="transmembrane region" description="Helical" evidence="16">
    <location>
        <begin position="154"/>
        <end position="173"/>
    </location>
</feature>
<evidence type="ECO:0000313" key="18">
    <source>
        <dbReference type="Proteomes" id="UP000077255"/>
    </source>
</evidence>
<evidence type="ECO:0000256" key="3">
    <source>
        <dbReference type="ARBA" id="ARBA00010441"/>
    </source>
</evidence>
<proteinExistence type="inferred from homology"/>
<evidence type="ECO:0000256" key="7">
    <source>
        <dbReference type="ARBA" id="ARBA00022679"/>
    </source>
</evidence>
<reference evidence="17 18" key="1">
    <citation type="submission" date="2016-02" db="EMBL/GenBank/DDBJ databases">
        <title>Complete genome sequencing and analysis of ATSB10, Dyella thiooxydans isolated from rhizosphere soil of sunflower (Helianthus annuus L.).</title>
        <authorList>
            <person name="Lee Y."/>
            <person name="Hwangbo K."/>
            <person name="Chung H."/>
            <person name="Yoo J."/>
            <person name="Kim K.Y."/>
            <person name="Sa T.M."/>
            <person name="Um Y."/>
            <person name="Madhaiyan M."/>
        </authorList>
    </citation>
    <scope>NUCLEOTIDE SEQUENCE [LARGE SCALE GENOMIC DNA]</scope>
    <source>
        <strain evidence="17 18">ATSB10</strain>
    </source>
</reference>
<name>A0A161J851_9GAMM</name>
<accession>A0A161J851</accession>
<evidence type="ECO:0000256" key="5">
    <source>
        <dbReference type="ARBA" id="ARBA00017171"/>
    </source>
</evidence>
<feature type="transmembrane region" description="Helical" evidence="16">
    <location>
        <begin position="124"/>
        <end position="142"/>
    </location>
</feature>
<dbReference type="EC" id="2.7.8.8" evidence="4"/>
<evidence type="ECO:0000256" key="15">
    <source>
        <dbReference type="RuleBase" id="RU003750"/>
    </source>
</evidence>
<keyword evidence="7 15" id="KW-0808">Transferase</keyword>
<evidence type="ECO:0000256" key="11">
    <source>
        <dbReference type="ARBA" id="ARBA00023136"/>
    </source>
</evidence>
<organism evidence="17 18">
    <name type="scientific">Dyella thiooxydans</name>
    <dbReference type="NCBI Taxonomy" id="445710"/>
    <lineage>
        <taxon>Bacteria</taxon>
        <taxon>Pseudomonadati</taxon>
        <taxon>Pseudomonadota</taxon>
        <taxon>Gammaproteobacteria</taxon>
        <taxon>Lysobacterales</taxon>
        <taxon>Rhodanobacteraceae</taxon>
        <taxon>Dyella</taxon>
    </lineage>
</organism>
<evidence type="ECO:0000256" key="10">
    <source>
        <dbReference type="ARBA" id="ARBA00023098"/>
    </source>
</evidence>
<evidence type="ECO:0000256" key="2">
    <source>
        <dbReference type="ARBA" id="ARBA00004127"/>
    </source>
</evidence>
<comment type="similarity">
    <text evidence="3 15">Belongs to the CDP-alcohol phosphatidyltransferase class-I family.</text>
</comment>
<keyword evidence="8 16" id="KW-0812">Transmembrane</keyword>
<feature type="transmembrane region" description="Helical" evidence="16">
    <location>
        <begin position="54"/>
        <end position="71"/>
    </location>
</feature>
<dbReference type="EMBL" id="CP014841">
    <property type="protein sequence ID" value="AND71209.1"/>
    <property type="molecule type" value="Genomic_DNA"/>
</dbReference>
<keyword evidence="9 16" id="KW-1133">Transmembrane helix</keyword>
<evidence type="ECO:0000256" key="14">
    <source>
        <dbReference type="ARBA" id="ARBA00032361"/>
    </source>
</evidence>
<protein>
    <recommendedName>
        <fullName evidence="5">CDP-diacylglycerol--serine O-phosphatidyltransferase</fullName>
        <ecNumber evidence="4">2.7.8.8</ecNumber>
    </recommendedName>
    <alternativeName>
        <fullName evidence="14">Phosphatidylserine synthase</fullName>
    </alternativeName>
</protein>
<evidence type="ECO:0000313" key="17">
    <source>
        <dbReference type="EMBL" id="AND71209.1"/>
    </source>
</evidence>
<evidence type="ECO:0000256" key="16">
    <source>
        <dbReference type="SAM" id="Phobius"/>
    </source>
</evidence>
<dbReference type="GO" id="GO:0008654">
    <property type="term" value="P:phospholipid biosynthetic process"/>
    <property type="evidence" value="ECO:0007669"/>
    <property type="project" value="UniProtKB-KW"/>
</dbReference>
<dbReference type="InterPro" id="IPR048254">
    <property type="entry name" value="CDP_ALCOHOL_P_TRANSF_CS"/>
</dbReference>
<dbReference type="PANTHER" id="PTHR14269">
    <property type="entry name" value="CDP-DIACYLGLYCEROL--GLYCEROL-3-PHOSPHATE 3-PHOSPHATIDYLTRANSFERASE-RELATED"/>
    <property type="match status" value="1"/>
</dbReference>
<dbReference type="InterPro" id="IPR050324">
    <property type="entry name" value="CDP-alcohol_PTase-I"/>
</dbReference>
<dbReference type="GO" id="GO:0016020">
    <property type="term" value="C:membrane"/>
    <property type="evidence" value="ECO:0007669"/>
    <property type="project" value="InterPro"/>
</dbReference>
<dbReference type="NCBIfam" id="TIGR00473">
    <property type="entry name" value="pssA"/>
    <property type="match status" value="1"/>
</dbReference>
<keyword evidence="13" id="KW-1208">Phospholipid metabolism</keyword>
<evidence type="ECO:0000256" key="13">
    <source>
        <dbReference type="ARBA" id="ARBA00023264"/>
    </source>
</evidence>
<keyword evidence="10" id="KW-0443">Lipid metabolism</keyword>
<dbReference type="Gene3D" id="1.20.120.1760">
    <property type="match status" value="1"/>
</dbReference>
<feature type="transmembrane region" description="Helical" evidence="16">
    <location>
        <begin position="28"/>
        <end position="48"/>
    </location>
</feature>
<evidence type="ECO:0000256" key="6">
    <source>
        <dbReference type="ARBA" id="ARBA00022516"/>
    </source>
</evidence>
<evidence type="ECO:0000256" key="8">
    <source>
        <dbReference type="ARBA" id="ARBA00022692"/>
    </source>
</evidence>
<comment type="catalytic activity">
    <reaction evidence="1">
        <text>a CDP-1,2-diacyl-sn-glycerol + L-serine = a 1,2-diacyl-sn-glycero-3-phospho-L-serine + CMP + H(+)</text>
        <dbReference type="Rhea" id="RHEA:16913"/>
        <dbReference type="ChEBI" id="CHEBI:15378"/>
        <dbReference type="ChEBI" id="CHEBI:33384"/>
        <dbReference type="ChEBI" id="CHEBI:57262"/>
        <dbReference type="ChEBI" id="CHEBI:58332"/>
        <dbReference type="ChEBI" id="CHEBI:60377"/>
        <dbReference type="EC" id="2.7.8.8"/>
    </reaction>
</comment>
<feature type="transmembrane region" description="Helical" evidence="16">
    <location>
        <begin position="92"/>
        <end position="112"/>
    </location>
</feature>